<dbReference type="GO" id="GO:0015031">
    <property type="term" value="P:protein transport"/>
    <property type="evidence" value="ECO:0007669"/>
    <property type="project" value="InterPro"/>
</dbReference>
<evidence type="ECO:0000313" key="2">
    <source>
        <dbReference type="EMBL" id="ORY42345.1"/>
    </source>
</evidence>
<dbReference type="Gene3D" id="3.10.110.10">
    <property type="entry name" value="Ubiquitin Conjugating Enzyme"/>
    <property type="match status" value="1"/>
</dbReference>
<dbReference type="SUPFAM" id="SSF54495">
    <property type="entry name" value="UBC-like"/>
    <property type="match status" value="1"/>
</dbReference>
<dbReference type="EMBL" id="MCGO01000029">
    <property type="protein sequence ID" value="ORY42345.1"/>
    <property type="molecule type" value="Genomic_DNA"/>
</dbReference>
<reference evidence="2 3" key="1">
    <citation type="submission" date="2016-07" db="EMBL/GenBank/DDBJ databases">
        <title>Pervasive Adenine N6-methylation of Active Genes in Fungi.</title>
        <authorList>
            <consortium name="DOE Joint Genome Institute"/>
            <person name="Mondo S.J."/>
            <person name="Dannebaum R.O."/>
            <person name="Kuo R.C."/>
            <person name="Labutti K."/>
            <person name="Haridas S."/>
            <person name="Kuo A."/>
            <person name="Salamov A."/>
            <person name="Ahrendt S.R."/>
            <person name="Lipzen A."/>
            <person name="Sullivan W."/>
            <person name="Andreopoulos W.B."/>
            <person name="Clum A."/>
            <person name="Lindquist E."/>
            <person name="Daum C."/>
            <person name="Ramamoorthy G.K."/>
            <person name="Gryganskyi A."/>
            <person name="Culley D."/>
            <person name="Magnuson J.K."/>
            <person name="James T.Y."/>
            <person name="O'Malley M.A."/>
            <person name="Stajich J.E."/>
            <person name="Spatafora J.W."/>
            <person name="Visel A."/>
            <person name="Grigoriev I.V."/>
        </authorList>
    </citation>
    <scope>NUCLEOTIDE SEQUENCE [LARGE SCALE GENOMIC DNA]</scope>
    <source>
        <strain evidence="2 3">JEL800</strain>
    </source>
</reference>
<dbReference type="Proteomes" id="UP000193642">
    <property type="component" value="Unassembled WGS sequence"/>
</dbReference>
<feature type="domain" description="UEV" evidence="1">
    <location>
        <begin position="1"/>
        <end position="136"/>
    </location>
</feature>
<organism evidence="2 3">
    <name type="scientific">Rhizoclosmatium globosum</name>
    <dbReference type="NCBI Taxonomy" id="329046"/>
    <lineage>
        <taxon>Eukaryota</taxon>
        <taxon>Fungi</taxon>
        <taxon>Fungi incertae sedis</taxon>
        <taxon>Chytridiomycota</taxon>
        <taxon>Chytridiomycota incertae sedis</taxon>
        <taxon>Chytridiomycetes</taxon>
        <taxon>Chytridiales</taxon>
        <taxon>Chytriomycetaceae</taxon>
        <taxon>Rhizoclosmatium</taxon>
    </lineage>
</organism>
<protein>
    <submittedName>
        <fullName evidence="2">UEV-domain-containing protein</fullName>
    </submittedName>
</protein>
<accession>A0A1Y2C7Q4</accession>
<dbReference type="PANTHER" id="PTHR23306:SF3">
    <property type="entry name" value="TUMOR SUPPRESSOR PROTEIN 101"/>
    <property type="match status" value="1"/>
</dbReference>
<dbReference type="InterPro" id="IPR052070">
    <property type="entry name" value="ESCRT-I_UEV_domain"/>
</dbReference>
<dbReference type="AlphaFoldDB" id="A0A1Y2C7Q4"/>
<dbReference type="GO" id="GO:0000813">
    <property type="term" value="C:ESCRT I complex"/>
    <property type="evidence" value="ECO:0007669"/>
    <property type="project" value="TreeGrafter"/>
</dbReference>
<dbReference type="InterPro" id="IPR016135">
    <property type="entry name" value="UBQ-conjugating_enzyme/RWD"/>
</dbReference>
<name>A0A1Y2C7Q4_9FUNG</name>
<keyword evidence="3" id="KW-1185">Reference proteome</keyword>
<dbReference type="PROSITE" id="PS51322">
    <property type="entry name" value="UEV"/>
    <property type="match status" value="1"/>
</dbReference>
<dbReference type="STRING" id="329046.A0A1Y2C7Q4"/>
<dbReference type="GO" id="GO:0043130">
    <property type="term" value="F:ubiquitin binding"/>
    <property type="evidence" value="ECO:0007669"/>
    <property type="project" value="TreeGrafter"/>
</dbReference>
<dbReference type="InterPro" id="IPR008883">
    <property type="entry name" value="UEV_N"/>
</dbReference>
<sequence>QQYHSPDVVRSHVEAALTSFSGLRPKLDSFTHDTGESVVLLALQGTLPVSFRGVVYNIPVAVWMPLTYPRHPPIAFVTPTANMLVRSGRHVDLAGRVYHPMLANWHNMPSSDVSLTNLLAALQMVFAVEPPVYAKPAIPNQQQPPPVPIILSFKDKPHPLLNLEDILRALQRFRKSHFLVEMLL</sequence>
<dbReference type="PANTHER" id="PTHR23306">
    <property type="entry name" value="TUMOR SUSCEPTIBILITY GENE 101 PROTEIN-RELATED"/>
    <property type="match status" value="1"/>
</dbReference>
<evidence type="ECO:0000259" key="1">
    <source>
        <dbReference type="PROSITE" id="PS51322"/>
    </source>
</evidence>
<gene>
    <name evidence="2" type="ORF">BCR33DRAFT_660997</name>
</gene>
<proteinExistence type="predicted"/>
<dbReference type="OrthoDB" id="306304at2759"/>
<evidence type="ECO:0000313" key="3">
    <source>
        <dbReference type="Proteomes" id="UP000193642"/>
    </source>
</evidence>
<dbReference type="CDD" id="cd11685">
    <property type="entry name" value="UEV_TSG101-like"/>
    <property type="match status" value="1"/>
</dbReference>
<feature type="non-terminal residue" evidence="2">
    <location>
        <position position="1"/>
    </location>
</feature>
<comment type="caution">
    <text evidence="2">The sequence shown here is derived from an EMBL/GenBank/DDBJ whole genome shotgun (WGS) entry which is preliminary data.</text>
</comment>
<dbReference type="Pfam" id="PF05743">
    <property type="entry name" value="UEV"/>
    <property type="match status" value="1"/>
</dbReference>